<dbReference type="Gene3D" id="2.60.40.1080">
    <property type="match status" value="1"/>
</dbReference>
<comment type="caution">
    <text evidence="1">The sequence shown here is derived from an EMBL/GenBank/DDBJ whole genome shotgun (WGS) entry which is preliminary data.</text>
</comment>
<keyword evidence="1" id="KW-0378">Hydrolase</keyword>
<dbReference type="RefSeq" id="WP_116047608.1">
    <property type="nucleotide sequence ID" value="NZ_QUBQ01000003.1"/>
</dbReference>
<dbReference type="PANTHER" id="PTHR48098:SF6">
    <property type="entry name" value="FERRI-BACILLIBACTIN ESTERASE BESA"/>
    <property type="match status" value="1"/>
</dbReference>
<protein>
    <submittedName>
        <fullName evidence="1">Alpha/beta hydrolase</fullName>
    </submittedName>
</protein>
<dbReference type="GO" id="GO:0016787">
    <property type="term" value="F:hydrolase activity"/>
    <property type="evidence" value="ECO:0007669"/>
    <property type="project" value="UniProtKB-KW"/>
</dbReference>
<dbReference type="OrthoDB" id="9784036at2"/>
<sequence length="436" mass="49810">MTSRIETISRFYSRLLQNERDIFVYLPPSYDTDLTASFPVLYMHDGQHVFAHDRFGQSWNVHMTVDRLIEEGRLDEIMVVAVSSLPHRERLSEYFHDVPSARGAFPSEWNGSLFERFLIDEVKAHIDRTYRTLPDRQHTGMMGASAGGLLTYHIGFRRPDVFGQIGIMSPFFFHTVWEGEHRSEIPLYEQFPDHPPIRIWVDMGGAEGLLNVSQARRVADEWIEAGVKWGRDFAFYFDPEAAHTPQAWSDRVHAPLLYMFGKLGTPQTLQVYGRTKIGLRGVKARLYPNVQYDSGFVMSLLEAKYDVAYPGIATVEADGSMIAHHKGTTQVTVQYAGLQSTLTIHVVPEVTETVTLDITVEVPLDTPKDDRIYAGFEIPKAGDGLYRGSFVLPRDLKFDVPLINQYGRFEKNAFNRRFSTENDASLHLKIKEWELS</sequence>
<dbReference type="SUPFAM" id="SSF53474">
    <property type="entry name" value="alpha/beta-Hydrolases"/>
    <property type="match status" value="1"/>
</dbReference>
<dbReference type="InterPro" id="IPR029058">
    <property type="entry name" value="AB_hydrolase_fold"/>
</dbReference>
<dbReference type="PANTHER" id="PTHR48098">
    <property type="entry name" value="ENTEROCHELIN ESTERASE-RELATED"/>
    <property type="match status" value="1"/>
</dbReference>
<dbReference type="Proteomes" id="UP000261905">
    <property type="component" value="Unassembled WGS sequence"/>
</dbReference>
<gene>
    <name evidence="1" type="ORF">DX130_17635</name>
</gene>
<evidence type="ECO:0000313" key="2">
    <source>
        <dbReference type="Proteomes" id="UP000261905"/>
    </source>
</evidence>
<dbReference type="Pfam" id="PF00756">
    <property type="entry name" value="Esterase"/>
    <property type="match status" value="1"/>
</dbReference>
<reference evidence="1 2" key="1">
    <citation type="submission" date="2018-08" db="EMBL/GenBank/DDBJ databases">
        <title>Paenibacillus sp. M4BSY-1, whole genome shotgun sequence.</title>
        <authorList>
            <person name="Tuo L."/>
        </authorList>
    </citation>
    <scope>NUCLEOTIDE SEQUENCE [LARGE SCALE GENOMIC DNA]</scope>
    <source>
        <strain evidence="1 2">M4BSY-1</strain>
    </source>
</reference>
<dbReference type="InterPro" id="IPR000801">
    <property type="entry name" value="Esterase-like"/>
</dbReference>
<keyword evidence="2" id="KW-1185">Reference proteome</keyword>
<dbReference type="AlphaFoldDB" id="A0A371PEK2"/>
<dbReference type="EMBL" id="QUBQ01000003">
    <property type="protein sequence ID" value="REK74347.1"/>
    <property type="molecule type" value="Genomic_DNA"/>
</dbReference>
<evidence type="ECO:0000313" key="1">
    <source>
        <dbReference type="EMBL" id="REK74347.1"/>
    </source>
</evidence>
<organism evidence="1 2">
    <name type="scientific">Paenibacillus paeoniae</name>
    <dbReference type="NCBI Taxonomy" id="2292705"/>
    <lineage>
        <taxon>Bacteria</taxon>
        <taxon>Bacillati</taxon>
        <taxon>Bacillota</taxon>
        <taxon>Bacilli</taxon>
        <taxon>Bacillales</taxon>
        <taxon>Paenibacillaceae</taxon>
        <taxon>Paenibacillus</taxon>
    </lineage>
</organism>
<accession>A0A371PEK2</accession>
<proteinExistence type="predicted"/>
<dbReference type="Gene3D" id="3.40.50.1820">
    <property type="entry name" value="alpha/beta hydrolase"/>
    <property type="match status" value="1"/>
</dbReference>
<dbReference type="InterPro" id="IPR050583">
    <property type="entry name" value="Mycobacterial_A85_antigen"/>
</dbReference>
<name>A0A371PEK2_9BACL</name>